<sequence length="470" mass="54722">MAGNEVLEHRWGFLSSWCALLKKRISYTWPGREEEMWDLQKRQLSVSLPTHFDASDSEESEEDLFFFDEEDDDNFRRKFQNLREALALLSAVAHVDQSAWKYLLTTYCGLKFDNEDDEIPAQFQIYLNLEGRESLKWADTFDFDLVKICGTHQRKHPSRNYLNALKRIAFWDGIINGGGRMDLPGKDIYIPVRPYFGGLYIKSVDGPMEVMMDIWRAEEKIRIKWAKYNQKQPDQRIAPGQIRCTFVLEPVIADFNDNMLLPEMAETTEWLITNNQWFSQFSLWLQFDHERSADAYGKAKVFGRLMKAVFDSTLRSKEFEAMCSALVVNRTTKKLSMRLEMDAEDQTNSNQWWKWLAYGLFSKRARVCSSLETLSLMSICSLSEEDMSAFAAVLSSDHPEEELCGCPRGKMVEREATLKRDAPIRWQFNDRGQYRSGSELLRFATPVNFVRTFSDDGKSNWRKPKPTVAD</sequence>
<dbReference type="Proteomes" id="UP000198211">
    <property type="component" value="Unassembled WGS sequence"/>
</dbReference>
<name>A0A225WPU5_9STRA</name>
<proteinExistence type="predicted"/>
<keyword evidence="2" id="KW-1185">Reference proteome</keyword>
<comment type="caution">
    <text evidence="1">The sequence shown here is derived from an EMBL/GenBank/DDBJ whole genome shotgun (WGS) entry which is preliminary data.</text>
</comment>
<dbReference type="AlphaFoldDB" id="A0A225WPU5"/>
<dbReference type="OrthoDB" id="129399at2759"/>
<gene>
    <name evidence="1" type="ORF">PHMEG_0005976</name>
</gene>
<accession>A0A225WPU5</accession>
<dbReference type="EMBL" id="NBNE01000408">
    <property type="protein sequence ID" value="OWZ19723.1"/>
    <property type="molecule type" value="Genomic_DNA"/>
</dbReference>
<evidence type="ECO:0000313" key="2">
    <source>
        <dbReference type="Proteomes" id="UP000198211"/>
    </source>
</evidence>
<organism evidence="1 2">
    <name type="scientific">Phytophthora megakarya</name>
    <dbReference type="NCBI Taxonomy" id="4795"/>
    <lineage>
        <taxon>Eukaryota</taxon>
        <taxon>Sar</taxon>
        <taxon>Stramenopiles</taxon>
        <taxon>Oomycota</taxon>
        <taxon>Peronosporomycetes</taxon>
        <taxon>Peronosporales</taxon>
        <taxon>Peronosporaceae</taxon>
        <taxon>Phytophthora</taxon>
    </lineage>
</organism>
<reference evidence="2" key="1">
    <citation type="submission" date="2017-03" db="EMBL/GenBank/DDBJ databases">
        <title>Phytopthora megakarya and P. palmivora, two closely related causual agents of cacao black pod achieved similar genome size and gene model numbers by different mechanisms.</title>
        <authorList>
            <person name="Ali S."/>
            <person name="Shao J."/>
            <person name="Larry D.J."/>
            <person name="Kronmiller B."/>
            <person name="Shen D."/>
            <person name="Strem M.D."/>
            <person name="Melnick R.L."/>
            <person name="Guiltinan M.J."/>
            <person name="Tyler B.M."/>
            <person name="Meinhardt L.W."/>
            <person name="Bailey B.A."/>
        </authorList>
    </citation>
    <scope>NUCLEOTIDE SEQUENCE [LARGE SCALE GENOMIC DNA]</scope>
    <source>
        <strain evidence="2">zdho120</strain>
    </source>
</reference>
<evidence type="ECO:0000313" key="1">
    <source>
        <dbReference type="EMBL" id="OWZ19723.1"/>
    </source>
</evidence>
<protein>
    <submittedName>
        <fullName evidence="1">Uncharacterized protein</fullName>
    </submittedName>
</protein>